<keyword evidence="1" id="KW-0812">Transmembrane</keyword>
<dbReference type="InterPro" id="IPR021362">
    <property type="entry name" value="DUF2834"/>
</dbReference>
<feature type="transmembrane region" description="Helical" evidence="1">
    <location>
        <begin position="77"/>
        <end position="97"/>
    </location>
</feature>
<sequence length="113" mass="12364">MRATHVRQAFYGVAAVVGLVGTWWFTLRYTGSVPYLEAWFANAASSSAAVDLLVVFVAGAVFMTVEGRRVGMRLPWLYGLLSLPTAFALMFPLFLLVRERALDRQVAAPAVPA</sequence>
<evidence type="ECO:0000256" key="1">
    <source>
        <dbReference type="SAM" id="Phobius"/>
    </source>
</evidence>
<accession>A0ABU8ECJ2</accession>
<organism evidence="2 3">
    <name type="scientific">Klenkia terrae</name>
    <dbReference type="NCBI Taxonomy" id="1052259"/>
    <lineage>
        <taxon>Bacteria</taxon>
        <taxon>Bacillati</taxon>
        <taxon>Actinomycetota</taxon>
        <taxon>Actinomycetes</taxon>
        <taxon>Geodermatophilales</taxon>
        <taxon>Geodermatophilaceae</taxon>
        <taxon>Klenkia</taxon>
    </lineage>
</organism>
<dbReference type="Pfam" id="PF11196">
    <property type="entry name" value="DUF2834"/>
    <property type="match status" value="1"/>
</dbReference>
<feature type="transmembrane region" description="Helical" evidence="1">
    <location>
        <begin position="39"/>
        <end position="65"/>
    </location>
</feature>
<keyword evidence="1" id="KW-1133">Transmembrane helix</keyword>
<proteinExistence type="predicted"/>
<evidence type="ECO:0000313" key="2">
    <source>
        <dbReference type="EMBL" id="MEI4280365.1"/>
    </source>
</evidence>
<evidence type="ECO:0000313" key="3">
    <source>
        <dbReference type="Proteomes" id="UP001373496"/>
    </source>
</evidence>
<dbReference type="RefSeq" id="WP_225235820.1">
    <property type="nucleotide sequence ID" value="NZ_JBAPLV010000022.1"/>
</dbReference>
<keyword evidence="1" id="KW-0472">Membrane</keyword>
<comment type="caution">
    <text evidence="2">The sequence shown here is derived from an EMBL/GenBank/DDBJ whole genome shotgun (WGS) entry which is preliminary data.</text>
</comment>
<dbReference type="EMBL" id="JBAPLV010000022">
    <property type="protein sequence ID" value="MEI4280365.1"/>
    <property type="molecule type" value="Genomic_DNA"/>
</dbReference>
<dbReference type="Proteomes" id="UP001373496">
    <property type="component" value="Unassembled WGS sequence"/>
</dbReference>
<reference evidence="2 3" key="1">
    <citation type="submission" date="2024-03" db="EMBL/GenBank/DDBJ databases">
        <title>Draft genome sequence of Klenkia terrae.</title>
        <authorList>
            <person name="Duangmal K."/>
            <person name="Chantavorakit T."/>
        </authorList>
    </citation>
    <scope>NUCLEOTIDE SEQUENCE [LARGE SCALE GENOMIC DNA]</scope>
    <source>
        <strain evidence="2 3">JCM 17786</strain>
    </source>
</reference>
<protein>
    <submittedName>
        <fullName evidence="2">DUF2834 domain-containing protein</fullName>
    </submittedName>
</protein>
<keyword evidence="3" id="KW-1185">Reference proteome</keyword>
<feature type="transmembrane region" description="Helical" evidence="1">
    <location>
        <begin position="9"/>
        <end position="27"/>
    </location>
</feature>
<gene>
    <name evidence="2" type="ORF">UXQ13_17965</name>
</gene>
<name>A0ABU8ECJ2_9ACTN</name>